<feature type="non-terminal residue" evidence="1">
    <location>
        <position position="1"/>
    </location>
</feature>
<accession>A0A0A9XSS2</accession>
<proteinExistence type="predicted"/>
<dbReference type="EMBL" id="GBHO01019827">
    <property type="protein sequence ID" value="JAG23777.1"/>
    <property type="molecule type" value="Transcribed_RNA"/>
</dbReference>
<reference evidence="1" key="2">
    <citation type="submission" date="2014-07" db="EMBL/GenBank/DDBJ databases">
        <authorList>
            <person name="Hull J."/>
        </authorList>
    </citation>
    <scope>NUCLEOTIDE SEQUENCE</scope>
</reference>
<organism evidence="1">
    <name type="scientific">Lygus hesperus</name>
    <name type="common">Western plant bug</name>
    <dbReference type="NCBI Taxonomy" id="30085"/>
    <lineage>
        <taxon>Eukaryota</taxon>
        <taxon>Metazoa</taxon>
        <taxon>Ecdysozoa</taxon>
        <taxon>Arthropoda</taxon>
        <taxon>Hexapoda</taxon>
        <taxon>Insecta</taxon>
        <taxon>Pterygota</taxon>
        <taxon>Neoptera</taxon>
        <taxon>Paraneoptera</taxon>
        <taxon>Hemiptera</taxon>
        <taxon>Heteroptera</taxon>
        <taxon>Panheteroptera</taxon>
        <taxon>Cimicomorpha</taxon>
        <taxon>Miridae</taxon>
        <taxon>Mirini</taxon>
        <taxon>Lygus</taxon>
    </lineage>
</organism>
<name>A0A0A9XSS2_LYGHE</name>
<evidence type="ECO:0000313" key="1">
    <source>
        <dbReference type="EMBL" id="JAG23777.1"/>
    </source>
</evidence>
<gene>
    <name evidence="1" type="primary">copA_3</name>
    <name evidence="1" type="ORF">CM83_3388</name>
</gene>
<feature type="non-terminal residue" evidence="1">
    <location>
        <position position="115"/>
    </location>
</feature>
<sequence>EFYECDKWYLISFNYSFRILVYLFGTQKVNCLKYKLTCFACEMSILYRRTLTLFGAIVIIMKTVVESDFPDERDATSNIQEVKCVGLVINTKTSAKCQGTFLTQKHLTTSCRCIG</sequence>
<reference evidence="1" key="1">
    <citation type="journal article" date="2014" name="PLoS ONE">
        <title>Transcriptome-Based Identification of ABC Transporters in the Western Tarnished Plant Bug Lygus hesperus.</title>
        <authorList>
            <person name="Hull J.J."/>
            <person name="Chaney K."/>
            <person name="Geib S.M."/>
            <person name="Fabrick J.A."/>
            <person name="Brent C.S."/>
            <person name="Walsh D."/>
            <person name="Lavine L.C."/>
        </authorList>
    </citation>
    <scope>NUCLEOTIDE SEQUENCE</scope>
</reference>
<dbReference type="AlphaFoldDB" id="A0A0A9XSS2"/>
<protein>
    <submittedName>
        <fullName evidence="1">Copper-exporting P-type ATPase A</fullName>
    </submittedName>
</protein>